<dbReference type="AlphaFoldDB" id="A0A6B0RLF7"/>
<keyword evidence="3" id="KW-1185">Reference proteome</keyword>
<sequence>MRVPVSAVRARNLEAVRRRSPVSVLVFLCSLARPPVALTWAPQDALPAKQWRPGQRDPPSGRGRMPAVEQGAQAVRPQRALGGCGDSTQRIHQGSKCKSWEQTCDSVQNHRAFRQHCVSATSGVCFDEIDNTQQLSLCQVGWVWFVHVPASYFRAQDDICL</sequence>
<evidence type="ECO:0000313" key="3">
    <source>
        <dbReference type="Proteomes" id="UP000322234"/>
    </source>
</evidence>
<evidence type="ECO:0000256" key="1">
    <source>
        <dbReference type="SAM" id="MobiDB-lite"/>
    </source>
</evidence>
<feature type="region of interest" description="Disordered" evidence="1">
    <location>
        <begin position="48"/>
        <end position="72"/>
    </location>
</feature>
<gene>
    <name evidence="2" type="ORF">E5288_WYG000866</name>
</gene>
<comment type="caution">
    <text evidence="2">The sequence shown here is derived from an EMBL/GenBank/DDBJ whole genome shotgun (WGS) entry which is preliminary data.</text>
</comment>
<dbReference type="EMBL" id="VBQZ03000055">
    <property type="protein sequence ID" value="MXQ89537.1"/>
    <property type="molecule type" value="Genomic_DNA"/>
</dbReference>
<dbReference type="Proteomes" id="UP000322234">
    <property type="component" value="Unassembled WGS sequence"/>
</dbReference>
<evidence type="ECO:0000313" key="2">
    <source>
        <dbReference type="EMBL" id="MXQ89537.1"/>
    </source>
</evidence>
<protein>
    <submittedName>
        <fullName evidence="2">Uncharacterized protein</fullName>
    </submittedName>
</protein>
<organism evidence="2 3">
    <name type="scientific">Bos mutus</name>
    <name type="common">wild yak</name>
    <dbReference type="NCBI Taxonomy" id="72004"/>
    <lineage>
        <taxon>Eukaryota</taxon>
        <taxon>Metazoa</taxon>
        <taxon>Chordata</taxon>
        <taxon>Craniata</taxon>
        <taxon>Vertebrata</taxon>
        <taxon>Euteleostomi</taxon>
        <taxon>Mammalia</taxon>
        <taxon>Eutheria</taxon>
        <taxon>Laurasiatheria</taxon>
        <taxon>Artiodactyla</taxon>
        <taxon>Ruminantia</taxon>
        <taxon>Pecora</taxon>
        <taxon>Bovidae</taxon>
        <taxon>Bovinae</taxon>
        <taxon>Bos</taxon>
    </lineage>
</organism>
<name>A0A6B0RLF7_9CETA</name>
<reference evidence="2" key="1">
    <citation type="submission" date="2019-10" db="EMBL/GenBank/DDBJ databases">
        <title>The sequence and de novo assembly of the wild yak genome.</title>
        <authorList>
            <person name="Liu Y."/>
        </authorList>
    </citation>
    <scope>NUCLEOTIDE SEQUENCE [LARGE SCALE GENOMIC DNA]</scope>
    <source>
        <strain evidence="2">WY2019</strain>
    </source>
</reference>
<proteinExistence type="predicted"/>
<accession>A0A6B0RLF7</accession>